<keyword evidence="3" id="KW-1185">Reference proteome</keyword>
<proteinExistence type="predicted"/>
<evidence type="ECO:0000313" key="2">
    <source>
        <dbReference type="EMBL" id="GGK22477.1"/>
    </source>
</evidence>
<dbReference type="EMBL" id="BMQC01000003">
    <property type="protein sequence ID" value="GGK22477.1"/>
    <property type="molecule type" value="Genomic_DNA"/>
</dbReference>
<dbReference type="AlphaFoldDB" id="A0A8J3BRH2"/>
<protein>
    <recommendedName>
        <fullName evidence="4">Colicin import membrane protein</fullName>
    </recommendedName>
</protein>
<reference evidence="2" key="2">
    <citation type="submission" date="2020-09" db="EMBL/GenBank/DDBJ databases">
        <authorList>
            <person name="Sun Q."/>
            <person name="Ohkuma M."/>
        </authorList>
    </citation>
    <scope>NUCLEOTIDE SEQUENCE</scope>
    <source>
        <strain evidence="2">JCM 3091</strain>
    </source>
</reference>
<dbReference type="RefSeq" id="WP_189113330.1">
    <property type="nucleotide sequence ID" value="NZ_BMQC01000003.1"/>
</dbReference>
<feature type="compositionally biased region" description="Basic and acidic residues" evidence="1">
    <location>
        <begin position="120"/>
        <end position="166"/>
    </location>
</feature>
<feature type="region of interest" description="Disordered" evidence="1">
    <location>
        <begin position="120"/>
        <end position="178"/>
    </location>
</feature>
<feature type="region of interest" description="Disordered" evidence="1">
    <location>
        <begin position="205"/>
        <end position="261"/>
    </location>
</feature>
<organism evidence="2 3">
    <name type="scientific">Pilimelia terevasa</name>
    <dbReference type="NCBI Taxonomy" id="53372"/>
    <lineage>
        <taxon>Bacteria</taxon>
        <taxon>Bacillati</taxon>
        <taxon>Actinomycetota</taxon>
        <taxon>Actinomycetes</taxon>
        <taxon>Micromonosporales</taxon>
        <taxon>Micromonosporaceae</taxon>
        <taxon>Pilimelia</taxon>
    </lineage>
</organism>
<sequence length="332" mass="36245">MKLPFSRIMRGKRRVISAAVVAGVLGVSGVATVQFANASVNKAGSNILSLNGQDFDVSNCADVRLNDGAVACDGRVLAPQDANAEELARAAAEALSDSCDIFIAAVQDAFDDQLNVDENRRDQDRQAQDREAQNREAQNREAQNREVQNRQNQDRQNQDRRGDDNNKVQNGNSKEYRVDAARNARAQKAARNDVKAAAEAEWAKAKAEAERKNNDARNKNQADKVDEARNADQNDRNANDRNADRNANDRNANDRNANDRNNDAQAIADAEQVLVNACVALAQAKAGDFDDNADDRNKAGNDAGDEKKAAIKRNAGNNHGADNARAWKAMHQ</sequence>
<gene>
    <name evidence="2" type="ORF">GCM10010124_13750</name>
</gene>
<feature type="region of interest" description="Disordered" evidence="1">
    <location>
        <begin position="285"/>
        <end position="332"/>
    </location>
</feature>
<evidence type="ECO:0000256" key="1">
    <source>
        <dbReference type="SAM" id="MobiDB-lite"/>
    </source>
</evidence>
<name>A0A8J3BRH2_9ACTN</name>
<accession>A0A8J3BRH2</accession>
<comment type="caution">
    <text evidence="2">The sequence shown here is derived from an EMBL/GenBank/DDBJ whole genome shotgun (WGS) entry which is preliminary data.</text>
</comment>
<evidence type="ECO:0000313" key="3">
    <source>
        <dbReference type="Proteomes" id="UP000662200"/>
    </source>
</evidence>
<dbReference type="Proteomes" id="UP000662200">
    <property type="component" value="Unassembled WGS sequence"/>
</dbReference>
<evidence type="ECO:0008006" key="4">
    <source>
        <dbReference type="Google" id="ProtNLM"/>
    </source>
</evidence>
<reference evidence="2" key="1">
    <citation type="journal article" date="2014" name="Int. J. Syst. Evol. Microbiol.">
        <title>Complete genome sequence of Corynebacterium casei LMG S-19264T (=DSM 44701T), isolated from a smear-ripened cheese.</title>
        <authorList>
            <consortium name="US DOE Joint Genome Institute (JGI-PGF)"/>
            <person name="Walter F."/>
            <person name="Albersmeier A."/>
            <person name="Kalinowski J."/>
            <person name="Ruckert C."/>
        </authorList>
    </citation>
    <scope>NUCLEOTIDE SEQUENCE</scope>
    <source>
        <strain evidence="2">JCM 3091</strain>
    </source>
</reference>
<feature type="compositionally biased region" description="Basic and acidic residues" evidence="1">
    <location>
        <begin position="294"/>
        <end position="309"/>
    </location>
</feature>